<dbReference type="Pfam" id="PF00583">
    <property type="entry name" value="Acetyltransf_1"/>
    <property type="match status" value="1"/>
</dbReference>
<organism evidence="2 3">
    <name type="scientific">Bacillus bingmayongensis</name>
    <dbReference type="NCBI Taxonomy" id="1150157"/>
    <lineage>
        <taxon>Bacteria</taxon>
        <taxon>Bacillati</taxon>
        <taxon>Bacillota</taxon>
        <taxon>Bacilli</taxon>
        <taxon>Bacillales</taxon>
        <taxon>Bacillaceae</taxon>
        <taxon>Bacillus</taxon>
    </lineage>
</organism>
<accession>A0ABU5K2P7</accession>
<name>A0ABU5K2P7_9BACI</name>
<dbReference type="Gene3D" id="3.40.630.30">
    <property type="match status" value="1"/>
</dbReference>
<feature type="domain" description="N-acetyltransferase" evidence="1">
    <location>
        <begin position="163"/>
        <end position="290"/>
    </location>
</feature>
<gene>
    <name evidence="2" type="ORF">U2I54_21615</name>
</gene>
<evidence type="ECO:0000313" key="2">
    <source>
        <dbReference type="EMBL" id="MDZ5609581.1"/>
    </source>
</evidence>
<dbReference type="PROSITE" id="PS51186">
    <property type="entry name" value="GNAT"/>
    <property type="match status" value="1"/>
</dbReference>
<dbReference type="InterPro" id="IPR000182">
    <property type="entry name" value="GNAT_dom"/>
</dbReference>
<dbReference type="InterPro" id="IPR016181">
    <property type="entry name" value="Acyl_CoA_acyltransferase"/>
</dbReference>
<evidence type="ECO:0000313" key="3">
    <source>
        <dbReference type="Proteomes" id="UP001291930"/>
    </source>
</evidence>
<proteinExistence type="predicted"/>
<reference evidence="3" key="1">
    <citation type="submission" date="2023-11" db="EMBL/GenBank/DDBJ databases">
        <title>Genome Sequence of Bacillus pseudomycoides stain BUPM19.</title>
        <authorList>
            <person name="Farhat A."/>
        </authorList>
    </citation>
    <scope>NUCLEOTIDE SEQUENCE [LARGE SCALE GENOMIC DNA]</scope>
    <source>
        <strain evidence="3">BUPM19</strain>
    </source>
</reference>
<keyword evidence="3" id="KW-1185">Reference proteome</keyword>
<evidence type="ECO:0000259" key="1">
    <source>
        <dbReference type="PROSITE" id="PS51186"/>
    </source>
</evidence>
<sequence length="290" mass="34021">MREFQFTKRVDRMFQIASKESKYNDYIIRPLDLFIGAYKEGTGVCSELHMCLFHYIGIDFVTKFVQLQQTDFQDKRYIEVQGYKVSYKTIEILQLAKRKMEKFNQVYVNEGHVLSAILQLDEEIQNVISEGVKQSILQIVSVPRDMIVNLKNDEISMMNHQIYNIRRVTQSDLEELLQFVKYEFDERWIETVSKGFQEYKEPPIYIAKQNEKIIGFACYDIVRGRKGLFGPMGTAKHNRVKGVGKELLHQCLSDMKQIGYEYAIIGQAGPLEFYEKSCRAQVIPKYRVEN</sequence>
<dbReference type="Proteomes" id="UP001291930">
    <property type="component" value="Unassembled WGS sequence"/>
</dbReference>
<dbReference type="EMBL" id="JAXOVW010000072">
    <property type="protein sequence ID" value="MDZ5609581.1"/>
    <property type="molecule type" value="Genomic_DNA"/>
</dbReference>
<dbReference type="SUPFAM" id="SSF55729">
    <property type="entry name" value="Acyl-CoA N-acyltransferases (Nat)"/>
    <property type="match status" value="1"/>
</dbReference>
<protein>
    <submittedName>
        <fullName evidence="2">GNAT family N-acetyltransferase</fullName>
    </submittedName>
</protein>
<comment type="caution">
    <text evidence="2">The sequence shown here is derived from an EMBL/GenBank/DDBJ whole genome shotgun (WGS) entry which is preliminary data.</text>
</comment>
<dbReference type="CDD" id="cd04301">
    <property type="entry name" value="NAT_SF"/>
    <property type="match status" value="1"/>
</dbReference>
<dbReference type="RefSeq" id="WP_374219011.1">
    <property type="nucleotide sequence ID" value="NZ_JAXOVW010000072.1"/>
</dbReference>